<dbReference type="Gene3D" id="1.10.287.1490">
    <property type="match status" value="1"/>
</dbReference>
<evidence type="ECO:0000256" key="6">
    <source>
        <dbReference type="ARBA" id="ARBA00023242"/>
    </source>
</evidence>
<dbReference type="SUPFAM" id="SSF52540">
    <property type="entry name" value="P-loop containing nucleoside triphosphate hydrolases"/>
    <property type="match status" value="1"/>
</dbReference>
<comment type="similarity">
    <text evidence="2">Belongs to the SMC family. SMC3 subfamily.</text>
</comment>
<dbReference type="GO" id="GO:0005524">
    <property type="term" value="F:ATP binding"/>
    <property type="evidence" value="ECO:0007669"/>
    <property type="project" value="InterPro"/>
</dbReference>
<dbReference type="EMBL" id="ML004437">
    <property type="protein sequence ID" value="RKP31792.1"/>
    <property type="molecule type" value="Genomic_DNA"/>
</dbReference>
<dbReference type="InterPro" id="IPR024704">
    <property type="entry name" value="SMC"/>
</dbReference>
<evidence type="ECO:0000256" key="2">
    <source>
        <dbReference type="ARBA" id="ARBA00005917"/>
    </source>
</evidence>
<dbReference type="SUPFAM" id="SSF75553">
    <property type="entry name" value="Smc hinge domain"/>
    <property type="match status" value="1"/>
</dbReference>
<comment type="subcellular location">
    <subcellularLocation>
        <location evidence="1 8">Nucleus</location>
    </subcellularLocation>
</comment>
<dbReference type="GO" id="GO:0051301">
    <property type="term" value="P:cell division"/>
    <property type="evidence" value="ECO:0007669"/>
    <property type="project" value="UniProtKB-KW"/>
</dbReference>
<dbReference type="SMART" id="SM00968">
    <property type="entry name" value="SMC_hinge"/>
    <property type="match status" value="1"/>
</dbReference>
<feature type="coiled-coil region" evidence="9">
    <location>
        <begin position="985"/>
        <end position="1026"/>
    </location>
</feature>
<feature type="coiled-coil region" evidence="9">
    <location>
        <begin position="185"/>
        <end position="212"/>
    </location>
</feature>
<evidence type="ECO:0000259" key="10">
    <source>
        <dbReference type="SMART" id="SM00968"/>
    </source>
</evidence>
<reference evidence="12" key="1">
    <citation type="journal article" date="2018" name="Nat. Microbiol.">
        <title>Leveraging single-cell genomics to expand the fungal tree of life.</title>
        <authorList>
            <person name="Ahrendt S.R."/>
            <person name="Quandt C.A."/>
            <person name="Ciobanu D."/>
            <person name="Clum A."/>
            <person name="Salamov A."/>
            <person name="Andreopoulos B."/>
            <person name="Cheng J.F."/>
            <person name="Woyke T."/>
            <person name="Pelin A."/>
            <person name="Henrissat B."/>
            <person name="Reynolds N.K."/>
            <person name="Benny G.L."/>
            <person name="Smith M.E."/>
            <person name="James T.Y."/>
            <person name="Grigoriev I.V."/>
        </authorList>
    </citation>
    <scope>NUCLEOTIDE SEQUENCE [LARGE SCALE GENOMIC DNA]</scope>
    <source>
        <strain evidence="12">Baker2002</strain>
    </source>
</reference>
<keyword evidence="3" id="KW-0132">Cell division</keyword>
<keyword evidence="6 8" id="KW-0539">Nucleus</keyword>
<dbReference type="PANTHER" id="PTHR43977">
    <property type="entry name" value="STRUCTURAL MAINTENANCE OF CHROMOSOMES PROTEIN 3"/>
    <property type="match status" value="1"/>
</dbReference>
<dbReference type="InterPro" id="IPR036277">
    <property type="entry name" value="SMC_hinge_sf"/>
</dbReference>
<protein>
    <recommendedName>
        <fullName evidence="8">Structural maintenance of chromosomes protein</fullName>
    </recommendedName>
</protein>
<organism evidence="11 12">
    <name type="scientific">Metschnikowia bicuspidata</name>
    <dbReference type="NCBI Taxonomy" id="27322"/>
    <lineage>
        <taxon>Eukaryota</taxon>
        <taxon>Fungi</taxon>
        <taxon>Dikarya</taxon>
        <taxon>Ascomycota</taxon>
        <taxon>Saccharomycotina</taxon>
        <taxon>Pichiomycetes</taxon>
        <taxon>Metschnikowiaceae</taxon>
        <taxon>Metschnikowia</taxon>
    </lineage>
</organism>
<evidence type="ECO:0000256" key="8">
    <source>
        <dbReference type="PIRNR" id="PIRNR005719"/>
    </source>
</evidence>
<dbReference type="InterPro" id="IPR010935">
    <property type="entry name" value="SMC_hinge"/>
</dbReference>
<keyword evidence="7" id="KW-0131">Cell cycle</keyword>
<dbReference type="Gene3D" id="1.20.1060.20">
    <property type="match status" value="1"/>
</dbReference>
<evidence type="ECO:0000313" key="11">
    <source>
        <dbReference type="EMBL" id="RKP31792.1"/>
    </source>
</evidence>
<dbReference type="GO" id="GO:0016887">
    <property type="term" value="F:ATP hydrolysis activity"/>
    <property type="evidence" value="ECO:0007669"/>
    <property type="project" value="InterPro"/>
</dbReference>
<dbReference type="Pfam" id="PF06470">
    <property type="entry name" value="SMC_hinge"/>
    <property type="match status" value="1"/>
</dbReference>
<name>A0A4P9ZH69_9ASCO</name>
<dbReference type="InterPro" id="IPR003395">
    <property type="entry name" value="RecF/RecN/SMC_N"/>
</dbReference>
<dbReference type="InterPro" id="IPR041741">
    <property type="entry name" value="SMC3_ABC_euk"/>
</dbReference>
<dbReference type="PIRSF" id="PIRSF005719">
    <property type="entry name" value="SMC"/>
    <property type="match status" value="1"/>
</dbReference>
<sequence>MYIKKITIQGFKTYRNTTIIEDLSPNLNAVVGRNGLGKSNFFSAIRFVLSDAYTHMTREERQGLIHEGSDTVLSAYVEIVFDNKDRRFPVPRDDVVVRRTIGLKKDDYAMDGRSVTRSDVMNLLDSAGFSRLNPYYIVPQGKITALTNSKDLERLLLLKEVSGAKTFDTKLRESSKEMTNSRYKMDRIDELMLKLAQKLADLQMELNDLLQYQRLDRQRKILEFNLFDRELYALTTQIEAQDADYDRLVALSKKDLQLLEEREDFCTSLQNRIDEKTAQLQLASLDRALCHAEHNKVAESLARKGVHERELSKAIVAAEELAQGTSVRALMVDALICANDTKLAESLPLLPDLKIREQELQERLAVLVREQRALYAKQALFLQFTTKSQRDAWLTSEISTLKSEVASRAAQLESDAATLAFDQQSAAQCQEEIDRLTQSLQEPEYERLLEALEENVRVARLNHARLVDQRKAQWRNEIRLKALLNLAENELTGANHRVVQSMDRLLVRALEAVRQIAERLNLQDSVYGPLVDLFSILDKYKTAVEVVAGNALFHVVVDTDETALVVINELARTNAGRITLMPLNRIEACAAEFPEQEAHEYIPLVKKMKFAEHLEPAMHQVFGRAVVCTNLQRGAELSRQHGLHAVTLDGDRADLRGLISGGFRQFKHLRMDALRLQAKKRAEVARLRQEVTACAETLRDLAAQIQRESDTLETAERHLDEHRSSQEPQKLALSRALNQKAAVDKSIATRQKSLVNADVVVRDFRAKISQCERQLVADFAPSLTDEELQQLQQVSARIADVEQQYNDAVEQNTQLETTVAKLEDENAQLRLQLKLLDAEHDPRVVSRQRFELQVVQEEMEALRAQAAGLETQLRESDSREQQLSGALKELTAELDKTNTQQAATVMKLDSLGKKAQKMLAQKAIMGSRREELQAKIRGLGVLPEEAFQQDAFELLSMDKLLASLTEVNTELRQYAHINKKAMDQYSTFARERESLVERKAELEESRESIERLVESLKQQKDSAIQKSFHEVSHSFSEIFETLVPAGRGQLKIVTRDDAGANDIDSYTGVSILVSFNSKKDEQQHIEQLSGGQKSLCAIALILAIQKCDPAPFYLFDEIDANLDTQYRTAVAAILKTLAANAQFICTTFRPEMLQVANTFYGVSFDNKVSTILEIGQEDALSFVEGQKLGRIALSAG</sequence>
<evidence type="ECO:0000256" key="7">
    <source>
        <dbReference type="ARBA" id="ARBA00023306"/>
    </source>
</evidence>
<evidence type="ECO:0000256" key="5">
    <source>
        <dbReference type="ARBA" id="ARBA00023054"/>
    </source>
</evidence>
<dbReference type="AlphaFoldDB" id="A0A4P9ZH69"/>
<dbReference type="GO" id="GO:0005694">
    <property type="term" value="C:chromosome"/>
    <property type="evidence" value="ECO:0007669"/>
    <property type="project" value="InterPro"/>
</dbReference>
<dbReference type="Proteomes" id="UP000268321">
    <property type="component" value="Unassembled WGS sequence"/>
</dbReference>
<dbReference type="Pfam" id="PF02463">
    <property type="entry name" value="SMC_N"/>
    <property type="match status" value="1"/>
</dbReference>
<dbReference type="GO" id="GO:0005634">
    <property type="term" value="C:nucleus"/>
    <property type="evidence" value="ECO:0007669"/>
    <property type="project" value="UniProtKB-SubCell"/>
</dbReference>
<dbReference type="OrthoDB" id="431497at2759"/>
<keyword evidence="5 9" id="KW-0175">Coiled coil</keyword>
<feature type="coiled-coil region" evidence="9">
    <location>
        <begin position="784"/>
        <end position="900"/>
    </location>
</feature>
<dbReference type="InterPro" id="IPR027417">
    <property type="entry name" value="P-loop_NTPase"/>
</dbReference>
<dbReference type="Gene3D" id="3.30.70.1620">
    <property type="match status" value="1"/>
</dbReference>
<feature type="domain" description="SMC hinge" evidence="10">
    <location>
        <begin position="524"/>
        <end position="638"/>
    </location>
</feature>
<evidence type="ECO:0000256" key="3">
    <source>
        <dbReference type="ARBA" id="ARBA00022618"/>
    </source>
</evidence>
<evidence type="ECO:0000256" key="1">
    <source>
        <dbReference type="ARBA" id="ARBA00004123"/>
    </source>
</evidence>
<keyword evidence="12" id="KW-1185">Reference proteome</keyword>
<dbReference type="Gene3D" id="3.40.50.300">
    <property type="entry name" value="P-loop containing nucleotide triphosphate hydrolases"/>
    <property type="match status" value="2"/>
</dbReference>
<feature type="coiled-coil region" evidence="9">
    <location>
        <begin position="684"/>
        <end position="725"/>
    </location>
</feature>
<dbReference type="GO" id="GO:0007059">
    <property type="term" value="P:chromosome segregation"/>
    <property type="evidence" value="ECO:0007669"/>
    <property type="project" value="UniProtKB-ARBA"/>
</dbReference>
<evidence type="ECO:0000256" key="4">
    <source>
        <dbReference type="ARBA" id="ARBA00022776"/>
    </source>
</evidence>
<accession>A0A4P9ZH69</accession>
<proteinExistence type="inferred from homology"/>
<evidence type="ECO:0000256" key="9">
    <source>
        <dbReference type="SAM" id="Coils"/>
    </source>
</evidence>
<dbReference type="CDD" id="cd03272">
    <property type="entry name" value="ABC_SMC3_euk"/>
    <property type="match status" value="1"/>
</dbReference>
<evidence type="ECO:0000313" key="12">
    <source>
        <dbReference type="Proteomes" id="UP000268321"/>
    </source>
</evidence>
<gene>
    <name evidence="11" type="ORF">METBISCDRAFT_26272</name>
</gene>
<keyword evidence="4" id="KW-0498">Mitosis</keyword>
<dbReference type="GO" id="GO:0051276">
    <property type="term" value="P:chromosome organization"/>
    <property type="evidence" value="ECO:0007669"/>
    <property type="project" value="InterPro"/>
</dbReference>